<feature type="transmembrane region" description="Helical" evidence="2">
    <location>
        <begin position="83"/>
        <end position="106"/>
    </location>
</feature>
<keyword evidence="2" id="KW-0812">Transmembrane</keyword>
<reference evidence="3" key="1">
    <citation type="journal article" date="2013" name="Environ. Microbiol.">
        <title>Microbiota from the distal guts of lean and obese adolescents exhibit partial functional redundancy besides clear differences in community structure.</title>
        <authorList>
            <person name="Ferrer M."/>
            <person name="Ruiz A."/>
            <person name="Lanza F."/>
            <person name="Haange S.B."/>
            <person name="Oberbach A."/>
            <person name="Till H."/>
            <person name="Bargiela R."/>
            <person name="Campoy C."/>
            <person name="Segura M.T."/>
            <person name="Richter M."/>
            <person name="von Bergen M."/>
            <person name="Seifert J."/>
            <person name="Suarez A."/>
        </authorList>
    </citation>
    <scope>NUCLEOTIDE SEQUENCE</scope>
</reference>
<gene>
    <name evidence="3" type="ORF">LEA_08241</name>
</gene>
<dbReference type="InterPro" id="IPR002528">
    <property type="entry name" value="MATE_fam"/>
</dbReference>
<evidence type="ECO:0000256" key="2">
    <source>
        <dbReference type="SAM" id="Phobius"/>
    </source>
</evidence>
<keyword evidence="2" id="KW-1133">Transmembrane helix</keyword>
<name>K1UDF8_9ZZZZ</name>
<feature type="transmembrane region" description="Helical" evidence="2">
    <location>
        <begin position="147"/>
        <end position="166"/>
    </location>
</feature>
<feature type="transmembrane region" description="Helical" evidence="2">
    <location>
        <begin position="12"/>
        <end position="45"/>
    </location>
</feature>
<dbReference type="GO" id="GO:0042910">
    <property type="term" value="F:xenobiotic transmembrane transporter activity"/>
    <property type="evidence" value="ECO:0007669"/>
    <property type="project" value="InterPro"/>
</dbReference>
<dbReference type="InterPro" id="IPR050222">
    <property type="entry name" value="MATE_MdtK"/>
</dbReference>
<organism evidence="3">
    <name type="scientific">human gut metagenome</name>
    <dbReference type="NCBI Taxonomy" id="408170"/>
    <lineage>
        <taxon>unclassified sequences</taxon>
        <taxon>metagenomes</taxon>
        <taxon>organismal metagenomes</taxon>
    </lineage>
</organism>
<sequence length="187" mass="20552">MSVILNIFLDLYFVLVLHMGIKGAAVATVIAQYVSGVGILLYLLVRYPEYHISRKDMKWNRENLKQIMSLSGFTCLQQSVMNFGILVVQGIVNSFGATVMAAFAVAVKIDTIAYMPVGDFGNAFSVFVAQNYGAGKKERIRQGIRQSVISVILFCIVISCGVFVLAQPLMQLFVSKTSREIIAVGVK</sequence>
<evidence type="ECO:0000313" key="3">
    <source>
        <dbReference type="EMBL" id="EKC69531.1"/>
    </source>
</evidence>
<accession>K1UDF8</accession>
<dbReference type="PANTHER" id="PTHR43298:SF2">
    <property type="entry name" value="FMN_FAD EXPORTER YEEO-RELATED"/>
    <property type="match status" value="1"/>
</dbReference>
<comment type="caution">
    <text evidence="3">The sequence shown here is derived from an EMBL/GenBank/DDBJ whole genome shotgun (WGS) entry which is preliminary data.</text>
</comment>
<dbReference type="AlphaFoldDB" id="K1UDF8"/>
<dbReference type="GO" id="GO:0015297">
    <property type="term" value="F:antiporter activity"/>
    <property type="evidence" value="ECO:0007669"/>
    <property type="project" value="InterPro"/>
</dbReference>
<dbReference type="GO" id="GO:0005886">
    <property type="term" value="C:plasma membrane"/>
    <property type="evidence" value="ECO:0007669"/>
    <property type="project" value="TreeGrafter"/>
</dbReference>
<keyword evidence="2" id="KW-0472">Membrane</keyword>
<evidence type="ECO:0000256" key="1">
    <source>
        <dbReference type="ARBA" id="ARBA00022448"/>
    </source>
</evidence>
<proteinExistence type="predicted"/>
<feature type="non-terminal residue" evidence="3">
    <location>
        <position position="187"/>
    </location>
</feature>
<feature type="transmembrane region" description="Helical" evidence="2">
    <location>
        <begin position="112"/>
        <end position="135"/>
    </location>
</feature>
<keyword evidence="1" id="KW-0813">Transport</keyword>
<dbReference type="EMBL" id="AJWY01005469">
    <property type="protein sequence ID" value="EKC69531.1"/>
    <property type="molecule type" value="Genomic_DNA"/>
</dbReference>
<protein>
    <submittedName>
        <fullName evidence="3">MATE efflux family protein</fullName>
    </submittedName>
</protein>
<dbReference type="Pfam" id="PF01554">
    <property type="entry name" value="MatE"/>
    <property type="match status" value="1"/>
</dbReference>
<dbReference type="PANTHER" id="PTHR43298">
    <property type="entry name" value="MULTIDRUG RESISTANCE PROTEIN NORM-RELATED"/>
    <property type="match status" value="1"/>
</dbReference>